<dbReference type="Pfam" id="PF13517">
    <property type="entry name" value="FG-GAP_3"/>
    <property type="match status" value="1"/>
</dbReference>
<reference evidence="3" key="1">
    <citation type="submission" date="2021-04" db="EMBL/GenBank/DDBJ databases">
        <authorList>
            <person name="Zhang D.-C."/>
        </authorList>
    </citation>
    <scope>NUCLEOTIDE SEQUENCE</scope>
    <source>
        <strain evidence="3">CGMCC 1.15697</strain>
    </source>
</reference>
<dbReference type="InterPro" id="IPR028994">
    <property type="entry name" value="Integrin_alpha_N"/>
</dbReference>
<dbReference type="SUPFAM" id="SSF69318">
    <property type="entry name" value="Integrin alpha N-terminal domain"/>
    <property type="match status" value="1"/>
</dbReference>
<keyword evidence="1 2" id="KW-0732">Signal</keyword>
<accession>A0A8J7V1N9</accession>
<feature type="signal peptide" evidence="2">
    <location>
        <begin position="1"/>
        <end position="27"/>
    </location>
</feature>
<dbReference type="EMBL" id="JAGMWN010000002">
    <property type="protein sequence ID" value="MBP5856301.1"/>
    <property type="molecule type" value="Genomic_DNA"/>
</dbReference>
<evidence type="ECO:0000256" key="1">
    <source>
        <dbReference type="ARBA" id="ARBA00022729"/>
    </source>
</evidence>
<comment type="caution">
    <text evidence="3">The sequence shown here is derived from an EMBL/GenBank/DDBJ whole genome shotgun (WGS) entry which is preliminary data.</text>
</comment>
<protein>
    <submittedName>
        <fullName evidence="3">VCBS repeat-containing protein</fullName>
    </submittedName>
</protein>
<organism evidence="3 4">
    <name type="scientific">Marivibrio halodurans</name>
    <dbReference type="NCBI Taxonomy" id="2039722"/>
    <lineage>
        <taxon>Bacteria</taxon>
        <taxon>Pseudomonadati</taxon>
        <taxon>Pseudomonadota</taxon>
        <taxon>Alphaproteobacteria</taxon>
        <taxon>Rhodospirillales</taxon>
        <taxon>Rhodospirillaceae</taxon>
        <taxon>Marivibrio</taxon>
    </lineage>
</organism>
<sequence length="364" mass="38840">MMTRGVLLALPAAVLIASALLAAGATAARAFDWRTVDFGRIEGLIDLRESPHAPSGLIARVEGRGWRALALEDGALVDAGEAPFMGKLAPPEIVPQGRVGVAPGIPPEPTSDTAPRTPSAAWYEGPVRRYDHAILGDAIEAEILQVAFADRRILAHRLGQEHVFEDLEPRIVDADGDGDLEVLAIRTDLGRGAALALYDAEADDRDMQEIAATQPVGDRDRWLNPAGIADFDGDGRPEIAAVLTPHGEGVLVHFAWDGESARIVEERRIAGYSNHAAGSTALDLSAIHDIDGDGRPELVLPREDRAMVAILAFEDGGFEEKARIANGGRTITASIVTVDLDRDGRVEILWGLEDGAIRGLAIPR</sequence>
<feature type="chain" id="PRO_5035218411" evidence="2">
    <location>
        <begin position="28"/>
        <end position="364"/>
    </location>
</feature>
<evidence type="ECO:0000313" key="4">
    <source>
        <dbReference type="Proteomes" id="UP000672602"/>
    </source>
</evidence>
<dbReference type="RefSeq" id="WP_210680890.1">
    <property type="nucleotide sequence ID" value="NZ_JAGMWN010000002.1"/>
</dbReference>
<proteinExistence type="predicted"/>
<dbReference type="Proteomes" id="UP000672602">
    <property type="component" value="Unassembled WGS sequence"/>
</dbReference>
<dbReference type="InterPro" id="IPR013517">
    <property type="entry name" value="FG-GAP"/>
</dbReference>
<name>A0A8J7V1N9_9PROT</name>
<gene>
    <name evidence="3" type="ORF">KAJ83_04725</name>
</gene>
<dbReference type="Gene3D" id="2.130.10.130">
    <property type="entry name" value="Integrin alpha, N-terminal"/>
    <property type="match status" value="1"/>
</dbReference>
<keyword evidence="4" id="KW-1185">Reference proteome</keyword>
<evidence type="ECO:0000256" key="2">
    <source>
        <dbReference type="SAM" id="SignalP"/>
    </source>
</evidence>
<evidence type="ECO:0000313" key="3">
    <source>
        <dbReference type="EMBL" id="MBP5856301.1"/>
    </source>
</evidence>
<dbReference type="AlphaFoldDB" id="A0A8J7V1N9"/>